<dbReference type="InterPro" id="IPR005940">
    <property type="entry name" value="Anthranilate_Pribosyl_Tfrase"/>
</dbReference>
<dbReference type="SUPFAM" id="SSF52418">
    <property type="entry name" value="Nucleoside phosphorylase/phosphoribosyltransferase catalytic domain"/>
    <property type="match status" value="1"/>
</dbReference>
<evidence type="ECO:0000259" key="4">
    <source>
        <dbReference type="Pfam" id="PF02885"/>
    </source>
</evidence>
<evidence type="ECO:0000256" key="1">
    <source>
        <dbReference type="ARBA" id="ARBA00022676"/>
    </source>
</evidence>
<keyword evidence="6" id="KW-1185">Reference proteome</keyword>
<dbReference type="RefSeq" id="WP_092776898.1">
    <property type="nucleotide sequence ID" value="NZ_FORA01000001.1"/>
</dbReference>
<sequence>MSVTHAVATLGRGPGRARSLTEGEAEAAMEEVLSGDAAPEAVGALLMLLRMKGETAEEIAGFVRAARRSLDLAARGVALDWPCYAAGRTRGAPWFLAAAQRVAQQGTPVLLHGAGPQLPVIRAGLADLGVTEARDAGHALDVLERDGIAFVALSAVSPALLRLLELRAVFGLRSCINTVLRMLNPFGAAAQVQGVFHPSYRALQADAAALLGQPGLVCLKGGGGEFERHPGKPATLFGLRRGVRFETVLQPAIGDTRRLTEAEGTLSAPCAFGRATINATVGAAALAFDHLVPA</sequence>
<keyword evidence="2 5" id="KW-0808">Transferase</keyword>
<dbReference type="GO" id="GO:0004048">
    <property type="term" value="F:anthranilate phosphoribosyltransferase activity"/>
    <property type="evidence" value="ECO:0007669"/>
    <property type="project" value="InterPro"/>
</dbReference>
<protein>
    <submittedName>
        <fullName evidence="5">Anthranilate phosphoribosyltransferase</fullName>
    </submittedName>
</protein>
<name>A0A1I3HE85_9RHOB</name>
<dbReference type="Proteomes" id="UP000199110">
    <property type="component" value="Unassembled WGS sequence"/>
</dbReference>
<evidence type="ECO:0000256" key="2">
    <source>
        <dbReference type="ARBA" id="ARBA00022679"/>
    </source>
</evidence>
<dbReference type="STRING" id="390807.SAMN04488095_0561"/>
<dbReference type="PANTHER" id="PTHR43285">
    <property type="entry name" value="ANTHRANILATE PHOSPHORIBOSYLTRANSFERASE"/>
    <property type="match status" value="1"/>
</dbReference>
<dbReference type="GO" id="GO:0005829">
    <property type="term" value="C:cytosol"/>
    <property type="evidence" value="ECO:0007669"/>
    <property type="project" value="TreeGrafter"/>
</dbReference>
<dbReference type="Pfam" id="PF02885">
    <property type="entry name" value="Glycos_trans_3N"/>
    <property type="match status" value="1"/>
</dbReference>
<dbReference type="InterPro" id="IPR017459">
    <property type="entry name" value="Glycosyl_Trfase_fam3_N_dom"/>
</dbReference>
<dbReference type="SUPFAM" id="SSF47648">
    <property type="entry name" value="Nucleoside phosphorylase/phosphoribosyltransferase N-terminal domain"/>
    <property type="match status" value="1"/>
</dbReference>
<dbReference type="PANTHER" id="PTHR43285:SF2">
    <property type="entry name" value="ANTHRANILATE PHOSPHORIBOSYLTRANSFERASE"/>
    <property type="match status" value="1"/>
</dbReference>
<dbReference type="Gene3D" id="1.20.970.10">
    <property type="entry name" value="Transferase, Pyrimidine Nucleoside Phosphorylase, Chain C"/>
    <property type="match status" value="1"/>
</dbReference>
<accession>A0A1I3HE85</accession>
<reference evidence="5 6" key="1">
    <citation type="submission" date="2016-10" db="EMBL/GenBank/DDBJ databases">
        <authorList>
            <person name="de Groot N.N."/>
        </authorList>
    </citation>
    <scope>NUCLEOTIDE SEQUENCE [LARGE SCALE GENOMIC DNA]</scope>
    <source>
        <strain evidence="5 6">DSM 19073</strain>
    </source>
</reference>
<evidence type="ECO:0000313" key="5">
    <source>
        <dbReference type="EMBL" id="SFI34078.1"/>
    </source>
</evidence>
<dbReference type="OrthoDB" id="8455878at2"/>
<proteinExistence type="predicted"/>
<organism evidence="5 6">
    <name type="scientific">Jannaschia pohangensis</name>
    <dbReference type="NCBI Taxonomy" id="390807"/>
    <lineage>
        <taxon>Bacteria</taxon>
        <taxon>Pseudomonadati</taxon>
        <taxon>Pseudomonadota</taxon>
        <taxon>Alphaproteobacteria</taxon>
        <taxon>Rhodobacterales</taxon>
        <taxon>Roseobacteraceae</taxon>
        <taxon>Jannaschia</taxon>
    </lineage>
</organism>
<keyword evidence="1 5" id="KW-0328">Glycosyltransferase</keyword>
<dbReference type="AlphaFoldDB" id="A0A1I3HE85"/>
<dbReference type="InterPro" id="IPR035902">
    <property type="entry name" value="Nuc_phospho_transferase"/>
</dbReference>
<feature type="region of interest" description="Disordered" evidence="3">
    <location>
        <begin position="1"/>
        <end position="24"/>
    </location>
</feature>
<dbReference type="InterPro" id="IPR036320">
    <property type="entry name" value="Glycosyl_Trfase_fam3_N_dom_sf"/>
</dbReference>
<evidence type="ECO:0000256" key="3">
    <source>
        <dbReference type="SAM" id="MobiDB-lite"/>
    </source>
</evidence>
<dbReference type="EMBL" id="FORA01000001">
    <property type="protein sequence ID" value="SFI34078.1"/>
    <property type="molecule type" value="Genomic_DNA"/>
</dbReference>
<dbReference type="Gene3D" id="3.40.1030.10">
    <property type="entry name" value="Nucleoside phosphorylase/phosphoribosyltransferase catalytic domain"/>
    <property type="match status" value="1"/>
</dbReference>
<dbReference type="NCBIfam" id="NF006564">
    <property type="entry name" value="PRK09071.1"/>
    <property type="match status" value="1"/>
</dbReference>
<dbReference type="GO" id="GO:0000162">
    <property type="term" value="P:L-tryptophan biosynthetic process"/>
    <property type="evidence" value="ECO:0007669"/>
    <property type="project" value="InterPro"/>
</dbReference>
<feature type="domain" description="Glycosyl transferase family 3 N-terminal" evidence="4">
    <location>
        <begin position="10"/>
        <end position="69"/>
    </location>
</feature>
<gene>
    <name evidence="5" type="ORF">SAMN04488095_0561</name>
</gene>
<evidence type="ECO:0000313" key="6">
    <source>
        <dbReference type="Proteomes" id="UP000199110"/>
    </source>
</evidence>